<evidence type="ECO:0000256" key="1">
    <source>
        <dbReference type="ARBA" id="ARBA00004141"/>
    </source>
</evidence>
<evidence type="ECO:0000256" key="2">
    <source>
        <dbReference type="ARBA" id="ARBA00006921"/>
    </source>
</evidence>
<comment type="similarity">
    <text evidence="2 6">Belongs to the copper transporter (Ctr) (TC 1.A.56) family. SLC31A subfamily.</text>
</comment>
<dbReference type="GO" id="GO:0016020">
    <property type="term" value="C:membrane"/>
    <property type="evidence" value="ECO:0007669"/>
    <property type="project" value="UniProtKB-SubCell"/>
</dbReference>
<dbReference type="EMBL" id="JAGPXD010000003">
    <property type="protein sequence ID" value="KAH7363444.1"/>
    <property type="molecule type" value="Genomic_DNA"/>
</dbReference>
<keyword evidence="4 6" id="KW-1133">Transmembrane helix</keyword>
<dbReference type="GO" id="GO:0005375">
    <property type="term" value="F:copper ion transmembrane transporter activity"/>
    <property type="evidence" value="ECO:0007669"/>
    <property type="project" value="UniProtKB-UniRule"/>
</dbReference>
<evidence type="ECO:0000313" key="7">
    <source>
        <dbReference type="EMBL" id="KAH7363444.1"/>
    </source>
</evidence>
<feature type="transmembrane region" description="Helical" evidence="6">
    <location>
        <begin position="193"/>
        <end position="214"/>
    </location>
</feature>
<evidence type="ECO:0000256" key="3">
    <source>
        <dbReference type="ARBA" id="ARBA00022692"/>
    </source>
</evidence>
<feature type="transmembrane region" description="Helical" evidence="6">
    <location>
        <begin position="167"/>
        <end position="187"/>
    </location>
</feature>
<comment type="caution">
    <text evidence="7">The sequence shown here is derived from an EMBL/GenBank/DDBJ whole genome shotgun (WGS) entry which is preliminary data.</text>
</comment>
<comment type="subcellular location">
    <subcellularLocation>
        <location evidence="1 6">Membrane</location>
        <topology evidence="1 6">Multi-pass membrane protein</topology>
    </subcellularLocation>
</comment>
<keyword evidence="6" id="KW-0187">Copper transport</keyword>
<evidence type="ECO:0000256" key="5">
    <source>
        <dbReference type="ARBA" id="ARBA00023136"/>
    </source>
</evidence>
<organism evidence="7 8">
    <name type="scientific">Plectosphaerella cucumerina</name>
    <dbReference type="NCBI Taxonomy" id="40658"/>
    <lineage>
        <taxon>Eukaryota</taxon>
        <taxon>Fungi</taxon>
        <taxon>Dikarya</taxon>
        <taxon>Ascomycota</taxon>
        <taxon>Pezizomycotina</taxon>
        <taxon>Sordariomycetes</taxon>
        <taxon>Hypocreomycetidae</taxon>
        <taxon>Glomerellales</taxon>
        <taxon>Plectosphaerellaceae</taxon>
        <taxon>Plectosphaerella</taxon>
    </lineage>
</organism>
<keyword evidence="6" id="KW-0406">Ion transport</keyword>
<keyword evidence="6" id="KW-0813">Transport</keyword>
<dbReference type="Proteomes" id="UP000813385">
    <property type="component" value="Unassembled WGS sequence"/>
</dbReference>
<evidence type="ECO:0000256" key="4">
    <source>
        <dbReference type="ARBA" id="ARBA00022989"/>
    </source>
</evidence>
<sequence>MDGMNHSNMASSTMAHVMSSATGAAAAAATSAASGDMGGMDHGSGGGGMDMGGSCKISMLWNWNTIDSCFIARSWHVRTAGAFAGSCIGVLLLVILLEALRRAGKEYDQFITWKHIQAHSAAPAVTSSAAQSTKGPGNDSASGSVDGLAPAACAPIPRFRPNIFQQAVRALLHTFQFAVAYFVMLLAMYYNGYFIICIFIGAFIGSFIFHWEYLTSEQEPTRAGNNPTVCCG</sequence>
<dbReference type="PANTHER" id="PTHR12483">
    <property type="entry name" value="SOLUTE CARRIER FAMILY 31 COPPER TRANSPORTERS"/>
    <property type="match status" value="1"/>
</dbReference>
<keyword evidence="5 6" id="KW-0472">Membrane</keyword>
<keyword evidence="3 6" id="KW-0812">Transmembrane</keyword>
<evidence type="ECO:0000313" key="8">
    <source>
        <dbReference type="Proteomes" id="UP000813385"/>
    </source>
</evidence>
<dbReference type="Pfam" id="PF04145">
    <property type="entry name" value="Ctr"/>
    <property type="match status" value="1"/>
</dbReference>
<keyword evidence="8" id="KW-1185">Reference proteome</keyword>
<keyword evidence="6" id="KW-0186">Copper</keyword>
<accession>A0A8K0TJU0</accession>
<dbReference type="OrthoDB" id="161814at2759"/>
<dbReference type="InterPro" id="IPR007274">
    <property type="entry name" value="Cop_transporter"/>
</dbReference>
<gene>
    <name evidence="7" type="ORF">B0T11DRAFT_353675</name>
</gene>
<name>A0A8K0TJU0_9PEZI</name>
<dbReference type="AlphaFoldDB" id="A0A8K0TJU0"/>
<protein>
    <recommendedName>
        <fullName evidence="6">Copper transport protein</fullName>
    </recommendedName>
</protein>
<evidence type="ECO:0000256" key="6">
    <source>
        <dbReference type="RuleBase" id="RU367022"/>
    </source>
</evidence>
<feature type="transmembrane region" description="Helical" evidence="6">
    <location>
        <begin position="80"/>
        <end position="100"/>
    </location>
</feature>
<reference evidence="7" key="1">
    <citation type="journal article" date="2021" name="Nat. Commun.">
        <title>Genetic determinants of endophytism in the Arabidopsis root mycobiome.</title>
        <authorList>
            <person name="Mesny F."/>
            <person name="Miyauchi S."/>
            <person name="Thiergart T."/>
            <person name="Pickel B."/>
            <person name="Atanasova L."/>
            <person name="Karlsson M."/>
            <person name="Huettel B."/>
            <person name="Barry K.W."/>
            <person name="Haridas S."/>
            <person name="Chen C."/>
            <person name="Bauer D."/>
            <person name="Andreopoulos W."/>
            <person name="Pangilinan J."/>
            <person name="LaButti K."/>
            <person name="Riley R."/>
            <person name="Lipzen A."/>
            <person name="Clum A."/>
            <person name="Drula E."/>
            <person name="Henrissat B."/>
            <person name="Kohler A."/>
            <person name="Grigoriev I.V."/>
            <person name="Martin F.M."/>
            <person name="Hacquard S."/>
        </authorList>
    </citation>
    <scope>NUCLEOTIDE SEQUENCE</scope>
    <source>
        <strain evidence="7">MPI-CAGE-AT-0016</strain>
    </source>
</reference>
<dbReference type="PANTHER" id="PTHR12483:SF73">
    <property type="entry name" value="COPPER TRANSPORT PROTEIN CTR3"/>
    <property type="match status" value="1"/>
</dbReference>
<proteinExistence type="inferred from homology"/>